<dbReference type="PANTHER" id="PTHR47551">
    <property type="entry name" value="TUBULIN--TYROSINE LIGASE PBY1-RELATED"/>
    <property type="match status" value="1"/>
</dbReference>
<dbReference type="Gene3D" id="3.40.1210.10">
    <property type="entry name" value="Survival protein SurE-like phosphatase/nucleotidase"/>
    <property type="match status" value="1"/>
</dbReference>
<evidence type="ECO:0000313" key="3">
    <source>
        <dbReference type="Proteomes" id="UP000193498"/>
    </source>
</evidence>
<dbReference type="AlphaFoldDB" id="A0A1Y1YRH1"/>
<dbReference type="InParanoid" id="A0A1Y1YRH1"/>
<reference evidence="2 3" key="1">
    <citation type="submission" date="2016-07" db="EMBL/GenBank/DDBJ databases">
        <title>Pervasive Adenine N6-methylation of Active Genes in Fungi.</title>
        <authorList>
            <consortium name="DOE Joint Genome Institute"/>
            <person name="Mondo S.J."/>
            <person name="Dannebaum R.O."/>
            <person name="Kuo R.C."/>
            <person name="Labutti K."/>
            <person name="Haridas S."/>
            <person name="Kuo A."/>
            <person name="Salamov A."/>
            <person name="Ahrendt S.R."/>
            <person name="Lipzen A."/>
            <person name="Sullivan W."/>
            <person name="Andreopoulos W.B."/>
            <person name="Clum A."/>
            <person name="Lindquist E."/>
            <person name="Daum C."/>
            <person name="Ramamoorthy G.K."/>
            <person name="Gryganskyi A."/>
            <person name="Culley D."/>
            <person name="Magnuson J.K."/>
            <person name="James T.Y."/>
            <person name="O'Malley M.A."/>
            <person name="Stajich J.E."/>
            <person name="Spatafora J.W."/>
            <person name="Visel A."/>
            <person name="Grigoriev I.V."/>
        </authorList>
    </citation>
    <scope>NUCLEOTIDE SEQUENCE [LARGE SCALE GENOMIC DNA]</scope>
    <source>
        <strain evidence="2 3">CBS 931.73</strain>
    </source>
</reference>
<dbReference type="STRING" id="1314790.A0A1Y1YRH1"/>
<feature type="domain" description="Survival protein SurE-like phosphatase/nucleotidase" evidence="1">
    <location>
        <begin position="9"/>
        <end position="229"/>
    </location>
</feature>
<dbReference type="SUPFAM" id="SSF64167">
    <property type="entry name" value="SurE-like"/>
    <property type="match status" value="1"/>
</dbReference>
<dbReference type="NCBIfam" id="TIGR00087">
    <property type="entry name" value="surE"/>
    <property type="match status" value="1"/>
</dbReference>
<dbReference type="GO" id="GO:0000932">
    <property type="term" value="C:P-body"/>
    <property type="evidence" value="ECO:0007669"/>
    <property type="project" value="TreeGrafter"/>
</dbReference>
<proteinExistence type="predicted"/>
<comment type="caution">
    <text evidence="2">The sequence shown here is derived from an EMBL/GenBank/DDBJ whole genome shotgun (WGS) entry which is preliminary data.</text>
</comment>
<accession>A0A1Y1YRH1</accession>
<dbReference type="Proteomes" id="UP000193498">
    <property type="component" value="Unassembled WGS sequence"/>
</dbReference>
<dbReference type="EMBL" id="MCFE01000081">
    <property type="protein sequence ID" value="ORY00566.1"/>
    <property type="molecule type" value="Genomic_DNA"/>
</dbReference>
<dbReference type="GO" id="GO:0016787">
    <property type="term" value="F:hydrolase activity"/>
    <property type="evidence" value="ECO:0007669"/>
    <property type="project" value="InterPro"/>
</dbReference>
<name>A0A1Y1YRH1_9FUNG</name>
<dbReference type="Pfam" id="PF01975">
    <property type="entry name" value="SurE"/>
    <property type="match status" value="1"/>
</dbReference>
<gene>
    <name evidence="2" type="ORF">K493DRAFT_347813</name>
</gene>
<dbReference type="OrthoDB" id="202825at2759"/>
<dbReference type="InterPro" id="IPR036523">
    <property type="entry name" value="SurE-like_sf"/>
</dbReference>
<dbReference type="InterPro" id="IPR027746">
    <property type="entry name" value="TTL"/>
</dbReference>
<organism evidence="2 3">
    <name type="scientific">Basidiobolus meristosporus CBS 931.73</name>
    <dbReference type="NCBI Taxonomy" id="1314790"/>
    <lineage>
        <taxon>Eukaryota</taxon>
        <taxon>Fungi</taxon>
        <taxon>Fungi incertae sedis</taxon>
        <taxon>Zoopagomycota</taxon>
        <taxon>Entomophthoromycotina</taxon>
        <taxon>Basidiobolomycetes</taxon>
        <taxon>Basidiobolales</taxon>
        <taxon>Basidiobolaceae</taxon>
        <taxon>Basidiobolus</taxon>
    </lineage>
</organism>
<evidence type="ECO:0000259" key="1">
    <source>
        <dbReference type="Pfam" id="PF01975"/>
    </source>
</evidence>
<keyword evidence="3" id="KW-1185">Reference proteome</keyword>
<sequence>MLTTPKPRVFITNDDGPPSPESPFLLPFVKALEATLGWEYYGTRSKQTFFGSVCIPDSQKSWVSKAFYIQDSVRCTYYNQDTNEVEKVKASGENSSKTWCLLSGTPATCVNIGLHHIFAKEEFDLVISGPNFGRNSSRASALASGTIGAALDGCLASKKAIALSFAYFNRDTITEEKVANACSMALSVISHIWNRGWPKGVELFNINIPLVDEPERPIMVTKLHQNVYRSLFEPVKDAEGEVVYKFAPDLKWLHDPAKLPEDSDAFAINQRYISVTPMLATYKSVDDVTMDFSDLTSLTSS</sequence>
<dbReference type="InterPro" id="IPR002828">
    <property type="entry name" value="SurE-like_Pase/nucleotidase"/>
</dbReference>
<protein>
    <submittedName>
        <fullName evidence="2">Sure-like protein</fullName>
    </submittedName>
</protein>
<evidence type="ECO:0000313" key="2">
    <source>
        <dbReference type="EMBL" id="ORY00566.1"/>
    </source>
</evidence>
<dbReference type="PANTHER" id="PTHR47551:SF1">
    <property type="entry name" value="TUBULIN--TYROSINE LIGASE PBY1-RELATED"/>
    <property type="match status" value="1"/>
</dbReference>